<accession>A0A8J7L7E4</accession>
<dbReference type="Proteomes" id="UP000632766">
    <property type="component" value="Unassembled WGS sequence"/>
</dbReference>
<proteinExistence type="predicted"/>
<organism evidence="1 2">
    <name type="scientific">Amazonocrinis nigriterrae CENA67</name>
    <dbReference type="NCBI Taxonomy" id="2794033"/>
    <lineage>
        <taxon>Bacteria</taxon>
        <taxon>Bacillati</taxon>
        <taxon>Cyanobacteriota</taxon>
        <taxon>Cyanophyceae</taxon>
        <taxon>Nostocales</taxon>
        <taxon>Nostocaceae</taxon>
        <taxon>Amazonocrinis</taxon>
        <taxon>Amazonocrinis nigriterrae</taxon>
    </lineage>
</organism>
<comment type="caution">
    <text evidence="1">The sequence shown here is derived from an EMBL/GenBank/DDBJ whole genome shotgun (WGS) entry which is preliminary data.</text>
</comment>
<name>A0A8J7L7E4_9NOST</name>
<evidence type="ECO:0000313" key="2">
    <source>
        <dbReference type="Proteomes" id="UP000632766"/>
    </source>
</evidence>
<dbReference type="RefSeq" id="WP_198124174.1">
    <property type="nucleotide sequence ID" value="NZ_JAECZC010000010.1"/>
</dbReference>
<reference evidence="1 2" key="1">
    <citation type="journal article" date="2021" name="Int. J. Syst. Evol. Microbiol.">
        <title>Amazonocrinis nigriterrae gen. nov., sp. nov., Atlanticothrix silvestris gen. nov., sp. nov. and Dendronalium phyllosphericum gen. nov., sp. nov., nostocacean cyanobacteria from Brazilian environments.</title>
        <authorList>
            <person name="Alvarenga D.O."/>
            <person name="Andreote A.P.D."/>
            <person name="Branco L.H.Z."/>
            <person name="Delbaje E."/>
            <person name="Cruz R.B."/>
            <person name="Varani A.M."/>
            <person name="Fiore M.F."/>
        </authorList>
    </citation>
    <scope>NUCLEOTIDE SEQUENCE [LARGE SCALE GENOMIC DNA]</scope>
    <source>
        <strain evidence="1 2">CENA67</strain>
    </source>
</reference>
<protein>
    <submittedName>
        <fullName evidence="1">Uncharacterized protein</fullName>
    </submittedName>
</protein>
<evidence type="ECO:0000313" key="1">
    <source>
        <dbReference type="EMBL" id="MBH8562208.1"/>
    </source>
</evidence>
<dbReference type="EMBL" id="JAECZC010000010">
    <property type="protein sequence ID" value="MBH8562208.1"/>
    <property type="molecule type" value="Genomic_DNA"/>
</dbReference>
<sequence length="74" mass="8177">MRQFPRQMDEFFCGMANLYKAISDTNPSVSTPAFTPPFIPLLYSSGVLLFTTGIMSRILSSAIARLCSCFESSL</sequence>
<keyword evidence="2" id="KW-1185">Reference proteome</keyword>
<gene>
    <name evidence="1" type="ORF">I8748_08470</name>
</gene>
<dbReference type="AlphaFoldDB" id="A0A8J7L7E4"/>